<dbReference type="Pfam" id="PF03618">
    <property type="entry name" value="Kinase-PPPase"/>
    <property type="match status" value="1"/>
</dbReference>
<feature type="binding site" evidence="5">
    <location>
        <begin position="149"/>
        <end position="156"/>
    </location>
    <ligand>
        <name>ADP</name>
        <dbReference type="ChEBI" id="CHEBI:456216"/>
    </ligand>
</feature>
<dbReference type="GO" id="GO:0005524">
    <property type="term" value="F:ATP binding"/>
    <property type="evidence" value="ECO:0007669"/>
    <property type="project" value="InterPro"/>
</dbReference>
<keyword evidence="1 5" id="KW-0723">Serine/threonine-protein kinase</keyword>
<dbReference type="InterPro" id="IPR005177">
    <property type="entry name" value="Kinase-pyrophosphorylase"/>
</dbReference>
<dbReference type="RefSeq" id="WP_140924107.1">
    <property type="nucleotide sequence ID" value="NZ_QUBF01000002.1"/>
</dbReference>
<accession>A0A9Q8IN87</accession>
<sequence length="269" mass="30215">MDKLPIFAISDSSGETAMQVAKTAGSQFNETNLDYERYPFITTESILNGILKIAAEKQAVIFHTLVNPKLSDIIENFAEENDLQSVDCIQSPMKAISNRLGSKPERVSGMVHDLNEEYFKRIAAMEFSVENDDGNNPQNLKEADVVILGISRTSKTPLSLYLANKKLKVSNVPIGPETQLPEEIWQIDNEKIFGLTSDISKIQKIRKARMLSYGLEEDTPYSDSENIKKELNYAKDLYNKLNCLQINVADKSIEETATIIMESLNIDTK</sequence>
<dbReference type="InterPro" id="IPR026565">
    <property type="entry name" value="PPDK_reg"/>
</dbReference>
<dbReference type="GeneID" id="58108096"/>
<protein>
    <recommendedName>
        <fullName evidence="5">Putative pyruvate, phosphate dikinase regulatory protein</fullName>
        <shortName evidence="5">PPDK regulatory protein</shortName>
        <ecNumber evidence="5">2.7.11.32</ecNumber>
        <ecNumber evidence="5">2.7.4.27</ecNumber>
    </recommendedName>
</protein>
<comment type="catalytic activity">
    <reaction evidence="5">
        <text>N(tele)-phospho-L-histidyl/L-threonyl-[pyruvate, phosphate dikinase] + ADP = N(tele)-phospho-L-histidyl/O-phospho-L-threonyl-[pyruvate, phosphate dikinase] + AMP + H(+)</text>
        <dbReference type="Rhea" id="RHEA:43692"/>
        <dbReference type="Rhea" id="RHEA-COMP:10650"/>
        <dbReference type="Rhea" id="RHEA-COMP:10651"/>
        <dbReference type="ChEBI" id="CHEBI:15378"/>
        <dbReference type="ChEBI" id="CHEBI:30013"/>
        <dbReference type="ChEBI" id="CHEBI:61977"/>
        <dbReference type="ChEBI" id="CHEBI:83586"/>
        <dbReference type="ChEBI" id="CHEBI:456215"/>
        <dbReference type="ChEBI" id="CHEBI:456216"/>
        <dbReference type="EC" id="2.7.11.32"/>
    </reaction>
</comment>
<keyword evidence="4 5" id="KW-0418">Kinase</keyword>
<reference evidence="6" key="1">
    <citation type="submission" date="2018-08" db="EMBL/GenBank/DDBJ databases">
        <title>Comparative genomics of wild bee and flower associated Lactobacillus reveals potential adaptation to the bee host.</title>
        <authorList>
            <person name="Vuong H.Q."/>
            <person name="Mcfrederick Q.S."/>
        </authorList>
    </citation>
    <scope>NUCLEOTIDE SEQUENCE</scope>
    <source>
        <strain evidence="6">HV_63</strain>
    </source>
</reference>
<dbReference type="GO" id="GO:0004674">
    <property type="term" value="F:protein serine/threonine kinase activity"/>
    <property type="evidence" value="ECO:0007669"/>
    <property type="project" value="UniProtKB-UniRule"/>
</dbReference>
<dbReference type="PANTHER" id="PTHR31756">
    <property type="entry name" value="PYRUVATE, PHOSPHATE DIKINASE REGULATORY PROTEIN 1, CHLOROPLASTIC"/>
    <property type="match status" value="1"/>
</dbReference>
<comment type="caution">
    <text evidence="6">The sequence shown here is derived from an EMBL/GenBank/DDBJ whole genome shotgun (WGS) entry which is preliminary data.</text>
</comment>
<comment type="catalytic activity">
    <reaction evidence="5">
        <text>N(tele)-phospho-L-histidyl/O-phospho-L-threonyl-[pyruvate, phosphate dikinase] + phosphate + H(+) = N(tele)-phospho-L-histidyl/L-threonyl-[pyruvate, phosphate dikinase] + diphosphate</text>
        <dbReference type="Rhea" id="RHEA:43696"/>
        <dbReference type="Rhea" id="RHEA-COMP:10650"/>
        <dbReference type="Rhea" id="RHEA-COMP:10651"/>
        <dbReference type="ChEBI" id="CHEBI:15378"/>
        <dbReference type="ChEBI" id="CHEBI:30013"/>
        <dbReference type="ChEBI" id="CHEBI:33019"/>
        <dbReference type="ChEBI" id="CHEBI:43474"/>
        <dbReference type="ChEBI" id="CHEBI:61977"/>
        <dbReference type="ChEBI" id="CHEBI:83586"/>
        <dbReference type="EC" id="2.7.4.27"/>
    </reaction>
</comment>
<gene>
    <name evidence="6" type="ORF">DY130_02740</name>
</gene>
<name>A0A9Q8IN87_9LACO</name>
<dbReference type="Proteomes" id="UP000784700">
    <property type="component" value="Unassembled WGS sequence"/>
</dbReference>
<dbReference type="NCBIfam" id="NF003742">
    <property type="entry name" value="PRK05339.1"/>
    <property type="match status" value="1"/>
</dbReference>
<dbReference type="AlphaFoldDB" id="A0A9Q8IN87"/>
<evidence type="ECO:0000256" key="2">
    <source>
        <dbReference type="ARBA" id="ARBA00022679"/>
    </source>
</evidence>
<evidence type="ECO:0000313" key="7">
    <source>
        <dbReference type="Proteomes" id="UP000784700"/>
    </source>
</evidence>
<keyword evidence="2 5" id="KW-0808">Transferase</keyword>
<comment type="similarity">
    <text evidence="5">Belongs to the pyruvate, phosphate/water dikinase regulatory protein family. PDRP subfamily.</text>
</comment>
<evidence type="ECO:0000256" key="1">
    <source>
        <dbReference type="ARBA" id="ARBA00022527"/>
    </source>
</evidence>
<keyword evidence="3 5" id="KW-0547">Nucleotide-binding</keyword>
<dbReference type="EC" id="2.7.4.27" evidence="5"/>
<dbReference type="GO" id="GO:0043531">
    <property type="term" value="F:ADP binding"/>
    <property type="evidence" value="ECO:0007669"/>
    <property type="project" value="UniProtKB-UniRule"/>
</dbReference>
<evidence type="ECO:0000313" key="6">
    <source>
        <dbReference type="EMBL" id="TPR45128.1"/>
    </source>
</evidence>
<organism evidence="6 7">
    <name type="scientific">Apilactobacillus micheneri</name>
    <dbReference type="NCBI Taxonomy" id="1899430"/>
    <lineage>
        <taxon>Bacteria</taxon>
        <taxon>Bacillati</taxon>
        <taxon>Bacillota</taxon>
        <taxon>Bacilli</taxon>
        <taxon>Lactobacillales</taxon>
        <taxon>Lactobacillaceae</taxon>
        <taxon>Apilactobacillus</taxon>
    </lineage>
</organism>
<dbReference type="EMBL" id="QUBG01000002">
    <property type="protein sequence ID" value="TPR45128.1"/>
    <property type="molecule type" value="Genomic_DNA"/>
</dbReference>
<evidence type="ECO:0000256" key="4">
    <source>
        <dbReference type="ARBA" id="ARBA00022777"/>
    </source>
</evidence>
<evidence type="ECO:0000256" key="3">
    <source>
        <dbReference type="ARBA" id="ARBA00022741"/>
    </source>
</evidence>
<dbReference type="EC" id="2.7.11.32" evidence="5"/>
<evidence type="ECO:0000256" key="5">
    <source>
        <dbReference type="HAMAP-Rule" id="MF_00921"/>
    </source>
</evidence>
<dbReference type="HAMAP" id="MF_00921">
    <property type="entry name" value="PDRP"/>
    <property type="match status" value="1"/>
</dbReference>
<comment type="function">
    <text evidence="5">Bifunctional serine/threonine kinase and phosphorylase involved in the regulation of the pyruvate, phosphate dikinase (PPDK) by catalyzing its phosphorylation/dephosphorylation.</text>
</comment>
<dbReference type="GO" id="GO:0016776">
    <property type="term" value="F:phosphotransferase activity, phosphate group as acceptor"/>
    <property type="evidence" value="ECO:0007669"/>
    <property type="project" value="UniProtKB-UniRule"/>
</dbReference>
<proteinExistence type="inferred from homology"/>
<dbReference type="PANTHER" id="PTHR31756:SF3">
    <property type="entry name" value="PYRUVATE, PHOSPHATE DIKINASE REGULATORY PROTEIN 1, CHLOROPLASTIC"/>
    <property type="match status" value="1"/>
</dbReference>